<sequence>MAPSEQAGPTPEPARWAALFGDLEAQARAQEAAEADALVSELTRAEHATMALADRFRAAVGTEVTVEVLDGTPLRGVVRDVADEWVALQGRPPEPVGRQLVPLGALAGVLGLGRQAAPAGRRLGAPALTAALRELQRDRVRVTVRTPAGVTAGRIARVGRDHLDVEVPGRGPRLVPFAALLVVSEAL</sequence>
<reference evidence="1" key="2">
    <citation type="submission" date="2020-09" db="EMBL/GenBank/DDBJ databases">
        <authorList>
            <person name="Sun Q."/>
            <person name="Ohkuma M."/>
        </authorList>
    </citation>
    <scope>NUCLEOTIDE SEQUENCE</scope>
    <source>
        <strain evidence="1">JCM 3051</strain>
    </source>
</reference>
<dbReference type="RefSeq" id="WP_171109078.1">
    <property type="nucleotide sequence ID" value="NZ_BMPT01000002.1"/>
</dbReference>
<accession>A0A8H9GFL4</accession>
<dbReference type="Proteomes" id="UP000655589">
    <property type="component" value="Unassembled WGS sequence"/>
</dbReference>
<reference evidence="1" key="1">
    <citation type="journal article" date="2014" name="Int. J. Syst. Evol. Microbiol.">
        <title>Complete genome sequence of Corynebacterium casei LMG S-19264T (=DSM 44701T), isolated from a smear-ripened cheese.</title>
        <authorList>
            <consortium name="US DOE Joint Genome Institute (JGI-PGF)"/>
            <person name="Walter F."/>
            <person name="Albersmeier A."/>
            <person name="Kalinowski J."/>
            <person name="Ruckert C."/>
        </authorList>
    </citation>
    <scope>NUCLEOTIDE SEQUENCE</scope>
    <source>
        <strain evidence="1">JCM 3051</strain>
    </source>
</reference>
<dbReference type="AlphaFoldDB" id="A0A8H9GFL4"/>
<organism evidence="1 2">
    <name type="scientific">Promicromonospora citrea</name>
    <dbReference type="NCBI Taxonomy" id="43677"/>
    <lineage>
        <taxon>Bacteria</taxon>
        <taxon>Bacillati</taxon>
        <taxon>Actinomycetota</taxon>
        <taxon>Actinomycetes</taxon>
        <taxon>Micrococcales</taxon>
        <taxon>Promicromonosporaceae</taxon>
        <taxon>Promicromonospora</taxon>
    </lineage>
</organism>
<keyword evidence="2" id="KW-1185">Reference proteome</keyword>
<protein>
    <submittedName>
        <fullName evidence="1">Uncharacterized protein</fullName>
    </submittedName>
</protein>
<comment type="caution">
    <text evidence="1">The sequence shown here is derived from an EMBL/GenBank/DDBJ whole genome shotgun (WGS) entry which is preliminary data.</text>
</comment>
<dbReference type="EMBL" id="BMPT01000002">
    <property type="protein sequence ID" value="GGM14933.1"/>
    <property type="molecule type" value="Genomic_DNA"/>
</dbReference>
<gene>
    <name evidence="1" type="ORF">GCM10010102_07970</name>
</gene>
<name>A0A8H9GFL4_9MICO</name>
<evidence type="ECO:0000313" key="1">
    <source>
        <dbReference type="EMBL" id="GGM14933.1"/>
    </source>
</evidence>
<proteinExistence type="predicted"/>
<evidence type="ECO:0000313" key="2">
    <source>
        <dbReference type="Proteomes" id="UP000655589"/>
    </source>
</evidence>